<organism evidence="1 2">
    <name type="scientific">Ambispora gerdemannii</name>
    <dbReference type="NCBI Taxonomy" id="144530"/>
    <lineage>
        <taxon>Eukaryota</taxon>
        <taxon>Fungi</taxon>
        <taxon>Fungi incertae sedis</taxon>
        <taxon>Mucoromycota</taxon>
        <taxon>Glomeromycotina</taxon>
        <taxon>Glomeromycetes</taxon>
        <taxon>Archaeosporales</taxon>
        <taxon>Ambisporaceae</taxon>
        <taxon>Ambispora</taxon>
    </lineage>
</organism>
<protein>
    <submittedName>
        <fullName evidence="1">11875_t:CDS:1</fullName>
    </submittedName>
</protein>
<dbReference type="Proteomes" id="UP000789831">
    <property type="component" value="Unassembled WGS sequence"/>
</dbReference>
<reference evidence="1" key="1">
    <citation type="submission" date="2021-06" db="EMBL/GenBank/DDBJ databases">
        <authorList>
            <person name="Kallberg Y."/>
            <person name="Tangrot J."/>
            <person name="Rosling A."/>
        </authorList>
    </citation>
    <scope>NUCLEOTIDE SEQUENCE</scope>
    <source>
        <strain evidence="1">MT106</strain>
    </source>
</reference>
<comment type="caution">
    <text evidence="1">The sequence shown here is derived from an EMBL/GenBank/DDBJ whole genome shotgun (WGS) entry which is preliminary data.</text>
</comment>
<dbReference type="EMBL" id="CAJVPL010006607">
    <property type="protein sequence ID" value="CAG8665188.1"/>
    <property type="molecule type" value="Genomic_DNA"/>
</dbReference>
<evidence type="ECO:0000313" key="2">
    <source>
        <dbReference type="Proteomes" id="UP000789831"/>
    </source>
</evidence>
<sequence length="113" mass="12769">MTSIDIAPEFVDANAELDGDYLLMKSLGLLKDEPEFIYTDNESDNDGEYSDNESDYDDERKCDFARMACLVILSLWNSPFAFQYFGASEDGLLDAFSKSSAFGAREHNLLMKH</sequence>
<name>A0A9N9E8S2_9GLOM</name>
<proteinExistence type="predicted"/>
<evidence type="ECO:0000313" key="1">
    <source>
        <dbReference type="EMBL" id="CAG8665188.1"/>
    </source>
</evidence>
<gene>
    <name evidence="1" type="ORF">AGERDE_LOCUS12005</name>
</gene>
<accession>A0A9N9E8S2</accession>
<dbReference type="AlphaFoldDB" id="A0A9N9E8S2"/>
<keyword evidence="2" id="KW-1185">Reference proteome</keyword>